<evidence type="ECO:0000256" key="1">
    <source>
        <dbReference type="SAM" id="Coils"/>
    </source>
</evidence>
<keyword evidence="4" id="KW-1185">Reference proteome</keyword>
<feature type="coiled-coil region" evidence="1">
    <location>
        <begin position="84"/>
        <end position="156"/>
    </location>
</feature>
<gene>
    <name evidence="3" type="ORF">Bpfe_016412</name>
</gene>
<feature type="compositionally biased region" description="Basic and acidic residues" evidence="2">
    <location>
        <begin position="172"/>
        <end position="195"/>
    </location>
</feature>
<protein>
    <submittedName>
        <fullName evidence="3">Cilia- and flagella-associated protein 251</fullName>
    </submittedName>
</protein>
<dbReference type="AlphaFoldDB" id="A0AAD8BGI6"/>
<proteinExistence type="predicted"/>
<dbReference type="EMBL" id="JASAOG010000080">
    <property type="protein sequence ID" value="KAK0054145.1"/>
    <property type="molecule type" value="Genomic_DNA"/>
</dbReference>
<reference evidence="3" key="2">
    <citation type="submission" date="2023-04" db="EMBL/GenBank/DDBJ databases">
        <authorList>
            <person name="Bu L."/>
            <person name="Lu L."/>
            <person name="Laidemitt M.R."/>
            <person name="Zhang S.M."/>
            <person name="Mutuku M."/>
            <person name="Mkoji G."/>
            <person name="Steinauer M."/>
            <person name="Loker E.S."/>
        </authorList>
    </citation>
    <scope>NUCLEOTIDE SEQUENCE</scope>
    <source>
        <strain evidence="3">KasaAsao</strain>
        <tissue evidence="3">Whole Snail</tissue>
    </source>
</reference>
<dbReference type="Proteomes" id="UP001233172">
    <property type="component" value="Unassembled WGS sequence"/>
</dbReference>
<keyword evidence="3" id="KW-0966">Cell projection</keyword>
<keyword evidence="3" id="KW-0969">Cilium</keyword>
<reference evidence="3" key="1">
    <citation type="journal article" date="2023" name="PLoS Negl. Trop. Dis.">
        <title>A genome sequence for Biomphalaria pfeifferi, the major vector snail for the human-infecting parasite Schistosoma mansoni.</title>
        <authorList>
            <person name="Bu L."/>
            <person name="Lu L."/>
            <person name="Laidemitt M.R."/>
            <person name="Zhang S.M."/>
            <person name="Mutuku M."/>
            <person name="Mkoji G."/>
            <person name="Steinauer M."/>
            <person name="Loker E.S."/>
        </authorList>
    </citation>
    <scope>NUCLEOTIDE SEQUENCE</scope>
    <source>
        <strain evidence="3">KasaAsao</strain>
    </source>
</reference>
<keyword evidence="1" id="KW-0175">Coiled coil</keyword>
<accession>A0AAD8BGI6</accession>
<evidence type="ECO:0000313" key="4">
    <source>
        <dbReference type="Proteomes" id="UP001233172"/>
    </source>
</evidence>
<organism evidence="3 4">
    <name type="scientific">Biomphalaria pfeifferi</name>
    <name type="common">Bloodfluke planorb</name>
    <name type="synonym">Freshwater snail</name>
    <dbReference type="NCBI Taxonomy" id="112525"/>
    <lineage>
        <taxon>Eukaryota</taxon>
        <taxon>Metazoa</taxon>
        <taxon>Spiralia</taxon>
        <taxon>Lophotrochozoa</taxon>
        <taxon>Mollusca</taxon>
        <taxon>Gastropoda</taxon>
        <taxon>Heterobranchia</taxon>
        <taxon>Euthyneura</taxon>
        <taxon>Panpulmonata</taxon>
        <taxon>Hygrophila</taxon>
        <taxon>Lymnaeoidea</taxon>
        <taxon>Planorbidae</taxon>
        <taxon>Biomphalaria</taxon>
    </lineage>
</organism>
<feature type="compositionally biased region" description="Basic and acidic residues" evidence="2">
    <location>
        <begin position="386"/>
        <end position="397"/>
    </location>
</feature>
<evidence type="ECO:0000313" key="3">
    <source>
        <dbReference type="EMBL" id="KAK0054145.1"/>
    </source>
</evidence>
<evidence type="ECO:0000256" key="2">
    <source>
        <dbReference type="SAM" id="MobiDB-lite"/>
    </source>
</evidence>
<feature type="compositionally biased region" description="Basic and acidic residues" evidence="2">
    <location>
        <begin position="297"/>
        <end position="307"/>
    </location>
</feature>
<comment type="caution">
    <text evidence="3">The sequence shown here is derived from an EMBL/GenBank/DDBJ whole genome shotgun (WGS) entry which is preliminary data.</text>
</comment>
<keyword evidence="3" id="KW-0282">Flagellum</keyword>
<name>A0AAD8BGI6_BIOPF</name>
<feature type="region of interest" description="Disordered" evidence="2">
    <location>
        <begin position="367"/>
        <end position="397"/>
    </location>
</feature>
<feature type="compositionally biased region" description="Basic and acidic residues" evidence="2">
    <location>
        <begin position="217"/>
        <end position="245"/>
    </location>
</feature>
<feature type="compositionally biased region" description="Basic and acidic residues" evidence="2">
    <location>
        <begin position="270"/>
        <end position="283"/>
    </location>
</feature>
<sequence>MEYSPLYTRRLSGSYSSRNSFNEDALEQLEFNINDISRASSPASVISISARSEEVELRGIKDSRFRERRHRGSGRYDDEYRKKYSIMRGELEVEKNKSRQLQQEKEEELRMLRDTLENERRMAMIAMQNRLEEEQKKELNKLKEELIKQKDFELQQVLLYRETDKKLRHSHKSGENRRGAKEEETKTMEKERVGVDEEEDEQIGLKDGDNDVAVVSEKGRTKDGSREERRKLKQVIEKQEEESKSTDVGLKDGTVSADHRRTPRTPRTHRISDGYLADKESGTTHRSRRAHGISRATTDKPDKKELSEVTEVPNTFSEAVKDTNCNKLPSFTIDSPLPNKDVVTDSKESNLPIGSQLCYTVSSHQLPHPPKELIDNSTNTTETPIEDSRGQEAEKSSELELRLQSLEMEKKTLQKQRDEYQRHLETKTRECKIRDEEFKRVKEGYELNLRTVINEHKKVALVNLEKLKQAETALKASTMSDDEIAMISREHTHRRLSLPGLEDEVRFQ</sequence>
<feature type="region of interest" description="Disordered" evidence="2">
    <location>
        <begin position="165"/>
        <end position="311"/>
    </location>
</feature>